<dbReference type="EMBL" id="KE123620">
    <property type="protein sequence ID" value="EUR71403.1"/>
    <property type="molecule type" value="Genomic_DNA"/>
</dbReference>
<evidence type="ECO:0000256" key="2">
    <source>
        <dbReference type="ARBA" id="ARBA00004290"/>
    </source>
</evidence>
<evidence type="ECO:0000259" key="7">
    <source>
        <dbReference type="Pfam" id="PF05756"/>
    </source>
</evidence>
<feature type="compositionally biased region" description="Basic and acidic residues" evidence="6">
    <location>
        <begin position="114"/>
        <end position="128"/>
    </location>
</feature>
<accession>W7F0E6</accession>
<dbReference type="Pfam" id="PF05756">
    <property type="entry name" value="S-antigen"/>
    <property type="match status" value="1"/>
</dbReference>
<comment type="subcellular location">
    <subcellularLocation>
        <location evidence="2">Parasitophorous vacuole</location>
    </subcellularLocation>
</comment>
<dbReference type="GO" id="GO:0020003">
    <property type="term" value="C:symbiont-containing vacuole"/>
    <property type="evidence" value="ECO:0007669"/>
    <property type="project" value="UniProtKB-SubCell"/>
</dbReference>
<dbReference type="OrthoDB" id="378939at2759"/>
<reference evidence="8 9" key="2">
    <citation type="submission" date="2013-02" db="EMBL/GenBank/DDBJ databases">
        <title>The Genome Sequence of Plasmodium falciparum 7G8.</title>
        <authorList>
            <consortium name="The Broad Institute Genome Sequencing Platform"/>
            <consortium name="The Broad Institute Genome Sequencing Center for Infectious Disease"/>
            <person name="Neafsey D."/>
            <person name="Cheeseman I."/>
            <person name="Volkman S."/>
            <person name="Adams J."/>
            <person name="Walker B."/>
            <person name="Young S.K."/>
            <person name="Zeng Q."/>
            <person name="Gargeya S."/>
            <person name="Fitzgerald M."/>
            <person name="Haas B."/>
            <person name="Abouelleil A."/>
            <person name="Alvarado L."/>
            <person name="Arachchi H.M."/>
            <person name="Berlin A.M."/>
            <person name="Chapman S.B."/>
            <person name="Dewar J."/>
            <person name="Goldberg J."/>
            <person name="Griggs A."/>
            <person name="Gujja S."/>
            <person name="Hansen M."/>
            <person name="Howarth C."/>
            <person name="Imamovic A."/>
            <person name="Larimer J."/>
            <person name="McCowan C."/>
            <person name="Murphy C."/>
            <person name="Neiman D."/>
            <person name="Pearson M."/>
            <person name="Priest M."/>
            <person name="Roberts A."/>
            <person name="Saif S."/>
            <person name="Shea T."/>
            <person name="Sisk P."/>
            <person name="Sykes S."/>
            <person name="Wortman J."/>
            <person name="Nusbaum C."/>
            <person name="Birren B."/>
        </authorList>
    </citation>
    <scope>NUCLEOTIDE SEQUENCE [LARGE SCALE GENOMIC DNA]</scope>
    <source>
        <strain evidence="8 9">7G8</strain>
    </source>
</reference>
<comment type="function">
    <text evidence="1">S antigens are soluble heat-stable proteins present in the sera of some infected individuals.</text>
</comment>
<proteinExistence type="predicted"/>
<dbReference type="AlphaFoldDB" id="W7F0E6"/>
<keyword evidence="5" id="KW-0677">Repeat</keyword>
<dbReference type="Proteomes" id="UP000030688">
    <property type="component" value="Unassembled WGS sequence"/>
</dbReference>
<feature type="region of interest" description="Disordered" evidence="6">
    <location>
        <begin position="58"/>
        <end position="136"/>
    </location>
</feature>
<reference evidence="9" key="1">
    <citation type="submission" date="2007-11" db="EMBL/GenBank/DDBJ databases">
        <authorList>
            <consortium name="The Broad Institute Genome Sequencing Platform"/>
            <person name="Volkman S.K."/>
            <person name="Daily J.P."/>
            <person name="Sarr O."/>
            <person name="Ndiaye D."/>
            <person name="Ndir O."/>
            <person name="Mboup S."/>
            <person name="Lukens A."/>
            <person name="Stange-Thomann N."/>
            <person name="Mauceli E."/>
            <person name="Gnerre S."/>
            <person name="Jaffe D."/>
            <person name="Zainoun J."/>
            <person name="Wiegand R.C."/>
            <person name="Birren B."/>
            <person name="Galagan J."/>
            <person name="Lander E."/>
            <person name="Wirth D.F."/>
        </authorList>
    </citation>
    <scope>NUCLEOTIDE SEQUENCE [LARGE SCALE GENOMIC DNA]</scope>
    <source>
        <strain evidence="9">7G8</strain>
    </source>
</reference>
<evidence type="ECO:0000256" key="3">
    <source>
        <dbReference type="ARBA" id="ARBA00015853"/>
    </source>
</evidence>
<feature type="domain" description="S-antigen" evidence="7">
    <location>
        <begin position="1"/>
        <end position="77"/>
    </location>
</feature>
<organism evidence="8 9">
    <name type="scientific">Plasmodium falciparum (isolate 7G8)</name>
    <dbReference type="NCBI Taxonomy" id="57266"/>
    <lineage>
        <taxon>Eukaryota</taxon>
        <taxon>Sar</taxon>
        <taxon>Alveolata</taxon>
        <taxon>Apicomplexa</taxon>
        <taxon>Aconoidasida</taxon>
        <taxon>Haemosporida</taxon>
        <taxon>Plasmodiidae</taxon>
        <taxon>Plasmodium</taxon>
        <taxon>Plasmodium (Laverania)</taxon>
    </lineage>
</organism>
<evidence type="ECO:0000256" key="6">
    <source>
        <dbReference type="SAM" id="MobiDB-lite"/>
    </source>
</evidence>
<evidence type="ECO:0000256" key="5">
    <source>
        <dbReference type="ARBA" id="ARBA00022737"/>
    </source>
</evidence>
<evidence type="ECO:0000256" key="1">
    <source>
        <dbReference type="ARBA" id="ARBA00003457"/>
    </source>
</evidence>
<gene>
    <name evidence="8" type="ORF">PFBG_03127</name>
</gene>
<name>W7F0E6_PLAF8</name>
<protein>
    <recommendedName>
        <fullName evidence="3">S-antigen protein</fullName>
    </recommendedName>
</protein>
<dbReference type="InterPro" id="IPR008825">
    <property type="entry name" value="S-antigen"/>
</dbReference>
<evidence type="ECO:0000313" key="8">
    <source>
        <dbReference type="EMBL" id="EUR71403.1"/>
    </source>
</evidence>
<sequence length="136" mass="15767">MNRILSVTFYLFFIYLYIYKTYGKVKNTDNELSNIYGTKYYLRSGLFNEKNYKGKKYEDLEEKREDENDDEEDLNGKISNHDEENELIEGQDSVSQVHGDGLGTQKGEGDGLGEGERDGKHSHNDKKNIMNMLFGM</sequence>
<feature type="compositionally biased region" description="Gly residues" evidence="6">
    <location>
        <begin position="100"/>
        <end position="112"/>
    </location>
</feature>
<keyword evidence="4" id="KW-0732">Signal</keyword>
<evidence type="ECO:0000256" key="4">
    <source>
        <dbReference type="ARBA" id="ARBA00022729"/>
    </source>
</evidence>
<evidence type="ECO:0000313" key="9">
    <source>
        <dbReference type="Proteomes" id="UP000030688"/>
    </source>
</evidence>